<accession>A0AA42IYW2</accession>
<dbReference type="RefSeq" id="WP_053984760.1">
    <property type="nucleotide sequence ID" value="NZ_JAQIFT010000010.1"/>
</dbReference>
<reference evidence="1" key="1">
    <citation type="journal article" date="2023" name="Int. J. Syst. Evol. Microbiol.">
        <title>&lt;i&gt;Holtiella tumoricola&lt;/i&gt; gen. nov. sp. nov., isolated from a human clinical sample.</title>
        <authorList>
            <person name="Allen-Vercoe E."/>
            <person name="Daigneault M.C."/>
            <person name="Vancuren S.J."/>
            <person name="Cochrane K."/>
            <person name="O'Neal L.L."/>
            <person name="Sankaranarayanan K."/>
            <person name="Lawson P.A."/>
        </authorList>
    </citation>
    <scope>NUCLEOTIDE SEQUENCE</scope>
    <source>
        <strain evidence="1">CC70A</strain>
    </source>
</reference>
<gene>
    <name evidence="1" type="ORF">PBV87_01775</name>
</gene>
<sequence>MDKMYKNDELSLDELVQVTKDFIKLADRLYSKGKITEAEYDELTFVKKDFLTQAAAEKPNIEFC</sequence>
<organism evidence="1 2">
    <name type="scientific">Holtiella tumoricola</name>
    <dbReference type="NCBI Taxonomy" id="3018743"/>
    <lineage>
        <taxon>Bacteria</taxon>
        <taxon>Bacillati</taxon>
        <taxon>Bacillota</taxon>
        <taxon>Clostridia</taxon>
        <taxon>Lachnospirales</taxon>
        <taxon>Cellulosilyticaceae</taxon>
        <taxon>Holtiella</taxon>
    </lineage>
</organism>
<evidence type="ECO:0000313" key="2">
    <source>
        <dbReference type="Proteomes" id="UP001169242"/>
    </source>
</evidence>
<keyword evidence="2" id="KW-1185">Reference proteome</keyword>
<protein>
    <submittedName>
        <fullName evidence="1">Uncharacterized protein</fullName>
    </submittedName>
</protein>
<comment type="caution">
    <text evidence="1">The sequence shown here is derived from an EMBL/GenBank/DDBJ whole genome shotgun (WGS) entry which is preliminary data.</text>
</comment>
<dbReference type="Proteomes" id="UP001169242">
    <property type="component" value="Unassembled WGS sequence"/>
</dbReference>
<dbReference type="EMBL" id="JAQIFT010000010">
    <property type="protein sequence ID" value="MDA3730234.1"/>
    <property type="molecule type" value="Genomic_DNA"/>
</dbReference>
<evidence type="ECO:0000313" key="1">
    <source>
        <dbReference type="EMBL" id="MDA3730234.1"/>
    </source>
</evidence>
<name>A0AA42IYW2_9FIRM</name>
<proteinExistence type="predicted"/>
<dbReference type="AlphaFoldDB" id="A0AA42IYW2"/>